<organism evidence="3 6">
    <name type="scientific">Paenibacillus odorifer</name>
    <dbReference type="NCBI Taxonomy" id="189426"/>
    <lineage>
        <taxon>Bacteria</taxon>
        <taxon>Bacillati</taxon>
        <taxon>Bacillota</taxon>
        <taxon>Bacilli</taxon>
        <taxon>Bacillales</taxon>
        <taxon>Paenibacillaceae</taxon>
        <taxon>Paenibacillus</taxon>
    </lineage>
</organism>
<keyword evidence="1" id="KW-0812">Transmembrane</keyword>
<accession>A0A1R0X7G7</accession>
<evidence type="ECO:0000256" key="1">
    <source>
        <dbReference type="SAM" id="Phobius"/>
    </source>
</evidence>
<name>A0A1R0X7G7_9BACL</name>
<dbReference type="OrthoDB" id="7870017at2"/>
<dbReference type="Proteomes" id="UP000187465">
    <property type="component" value="Unassembled WGS sequence"/>
</dbReference>
<dbReference type="EMBL" id="CP021965">
    <property type="protein sequence ID" value="AWV35314.1"/>
    <property type="molecule type" value="Genomic_DNA"/>
</dbReference>
<feature type="transmembrane region" description="Helical" evidence="1">
    <location>
        <begin position="41"/>
        <end position="60"/>
    </location>
</feature>
<evidence type="ECO:0000313" key="4">
    <source>
        <dbReference type="EMBL" id="OME16815.1"/>
    </source>
</evidence>
<evidence type="ECO:0000313" key="7">
    <source>
        <dbReference type="Proteomes" id="UP000249163"/>
    </source>
</evidence>
<sequence length="108" mass="12207">MEVRWDVFLIILGAAFVTFIPRVVPLMILSRFELPEWGMRWLNYVPISVMAALIGQEIFLNDGKFSSLANNIELFAALPTFLVAIKTRSLLGTVLAGIVSIMILRMFF</sequence>
<feature type="transmembrane region" description="Helical" evidence="1">
    <location>
        <begin position="7"/>
        <end position="29"/>
    </location>
</feature>
<protein>
    <submittedName>
        <fullName evidence="2">AzlD domain-containing protein</fullName>
    </submittedName>
    <submittedName>
        <fullName evidence="3">Branched-chain amino acid ABC transporter</fullName>
    </submittedName>
</protein>
<proteinExistence type="predicted"/>
<evidence type="ECO:0000313" key="3">
    <source>
        <dbReference type="EMBL" id="OMD30602.1"/>
    </source>
</evidence>
<dbReference type="InterPro" id="IPR008407">
    <property type="entry name" value="Brnchd-chn_aa_trnsp_AzlD"/>
</dbReference>
<keyword evidence="1" id="KW-1133">Transmembrane helix</keyword>
<evidence type="ECO:0000313" key="2">
    <source>
        <dbReference type="EMBL" id="AWV35314.1"/>
    </source>
</evidence>
<dbReference type="AlphaFoldDB" id="A0A1R0X7G7"/>
<gene>
    <name evidence="3" type="ORF">BJP51_19540</name>
    <name evidence="4" type="ORF">BSK47_19780</name>
    <name evidence="2" type="ORF">CD191_23230</name>
</gene>
<dbReference type="Proteomes" id="UP000187323">
    <property type="component" value="Unassembled WGS sequence"/>
</dbReference>
<dbReference type="RefSeq" id="WP_036683900.1">
    <property type="nucleotide sequence ID" value="NZ_CP021965.1"/>
</dbReference>
<reference evidence="5 6" key="1">
    <citation type="submission" date="2016-10" db="EMBL/GenBank/DDBJ databases">
        <title>Paenibacillus species isolates.</title>
        <authorList>
            <person name="Beno S.M."/>
        </authorList>
    </citation>
    <scope>NUCLEOTIDE SEQUENCE [LARGE SCALE GENOMIC DNA]</scope>
    <source>
        <strain evidence="3 6">FSL H7-0604</strain>
        <strain evidence="4 5">FSL H7-0918</strain>
    </source>
</reference>
<dbReference type="EMBL" id="MKQP01000024">
    <property type="protein sequence ID" value="OMD30602.1"/>
    <property type="molecule type" value="Genomic_DNA"/>
</dbReference>
<evidence type="ECO:0000313" key="5">
    <source>
        <dbReference type="Proteomes" id="UP000187323"/>
    </source>
</evidence>
<evidence type="ECO:0000313" key="6">
    <source>
        <dbReference type="Proteomes" id="UP000187465"/>
    </source>
</evidence>
<dbReference type="Proteomes" id="UP000249163">
    <property type="component" value="Chromosome"/>
</dbReference>
<feature type="transmembrane region" description="Helical" evidence="1">
    <location>
        <begin position="90"/>
        <end position="107"/>
    </location>
</feature>
<keyword evidence="1" id="KW-0472">Membrane</keyword>
<reference evidence="2 7" key="2">
    <citation type="submission" date="2017-06" db="EMBL/GenBank/DDBJ databases">
        <title>Complete genome sequence of Paenibacillus odorifer CBA7130.</title>
        <authorList>
            <person name="Nam Y.-D."/>
            <person name="Kang J."/>
            <person name="Chung W.-H."/>
        </authorList>
    </citation>
    <scope>NUCLEOTIDE SEQUENCE [LARGE SCALE GENOMIC DNA]</scope>
    <source>
        <strain evidence="2 7">CBA7130</strain>
    </source>
</reference>
<dbReference type="Pfam" id="PF05437">
    <property type="entry name" value="AzlD"/>
    <property type="match status" value="1"/>
</dbReference>
<dbReference type="EMBL" id="MPTO01000018">
    <property type="protein sequence ID" value="OME16815.1"/>
    <property type="molecule type" value="Genomic_DNA"/>
</dbReference>